<keyword evidence="2" id="KW-0732">Signal</keyword>
<dbReference type="Proteomes" id="UP001642260">
    <property type="component" value="Unassembled WGS sequence"/>
</dbReference>
<evidence type="ECO:0000259" key="3">
    <source>
        <dbReference type="SMART" id="SM00499"/>
    </source>
</evidence>
<evidence type="ECO:0000313" key="4">
    <source>
        <dbReference type="EMBL" id="CAH8362303.1"/>
    </source>
</evidence>
<reference evidence="4 5" key="1">
    <citation type="submission" date="2022-03" db="EMBL/GenBank/DDBJ databases">
        <authorList>
            <person name="Macdonald S."/>
            <person name="Ahmed S."/>
            <person name="Newling K."/>
        </authorList>
    </citation>
    <scope>NUCLEOTIDE SEQUENCE [LARGE SCALE GENOMIC DNA]</scope>
</reference>
<keyword evidence="5" id="KW-1185">Reference proteome</keyword>
<dbReference type="InterPro" id="IPR036312">
    <property type="entry name" value="Bifun_inhib/LTP/seed_sf"/>
</dbReference>
<dbReference type="AlphaFoldDB" id="A0ABC8KU02"/>
<dbReference type="SMART" id="SM00499">
    <property type="entry name" value="AAI"/>
    <property type="match status" value="1"/>
</dbReference>
<dbReference type="Gene3D" id="1.10.110.10">
    <property type="entry name" value="Plant lipid-transfer and hydrophobic proteins"/>
    <property type="match status" value="2"/>
</dbReference>
<dbReference type="InterPro" id="IPR027923">
    <property type="entry name" value="Hydrophob_seed_dom"/>
</dbReference>
<organism evidence="4 5">
    <name type="scientific">Eruca vesicaria subsp. sativa</name>
    <name type="common">Garden rocket</name>
    <name type="synonym">Eruca sativa</name>
    <dbReference type="NCBI Taxonomy" id="29727"/>
    <lineage>
        <taxon>Eukaryota</taxon>
        <taxon>Viridiplantae</taxon>
        <taxon>Streptophyta</taxon>
        <taxon>Embryophyta</taxon>
        <taxon>Tracheophyta</taxon>
        <taxon>Spermatophyta</taxon>
        <taxon>Magnoliopsida</taxon>
        <taxon>eudicotyledons</taxon>
        <taxon>Gunneridae</taxon>
        <taxon>Pentapetalae</taxon>
        <taxon>rosids</taxon>
        <taxon>malvids</taxon>
        <taxon>Brassicales</taxon>
        <taxon>Brassicaceae</taxon>
        <taxon>Brassiceae</taxon>
        <taxon>Eruca</taxon>
    </lineage>
</organism>
<gene>
    <name evidence="4" type="ORF">ERUC_LOCUS28059</name>
</gene>
<name>A0ABC8KU02_ERUVS</name>
<dbReference type="PANTHER" id="PTHR31731">
    <property type="match status" value="1"/>
</dbReference>
<dbReference type="EMBL" id="CAKOAT010329487">
    <property type="protein sequence ID" value="CAH8362303.1"/>
    <property type="molecule type" value="Genomic_DNA"/>
</dbReference>
<feature type="chain" id="PRO_5044882034" description="Bifunctional inhibitor/plant lipid transfer protein/seed storage helical domain-containing protein" evidence="2">
    <location>
        <begin position="24"/>
        <end position="160"/>
    </location>
</feature>
<evidence type="ECO:0000313" key="5">
    <source>
        <dbReference type="Proteomes" id="UP001642260"/>
    </source>
</evidence>
<comment type="caution">
    <text evidence="4">The sequence shown here is derived from an EMBL/GenBank/DDBJ whole genome shotgun (WGS) entry which is preliminary data.</text>
</comment>
<dbReference type="Pfam" id="PF14547">
    <property type="entry name" value="Hydrophob_seed"/>
    <property type="match status" value="1"/>
</dbReference>
<dbReference type="InterPro" id="IPR016140">
    <property type="entry name" value="Bifunc_inhib/LTP/seed_store"/>
</dbReference>
<evidence type="ECO:0000256" key="1">
    <source>
        <dbReference type="ARBA" id="ARBA00008965"/>
    </source>
</evidence>
<evidence type="ECO:0000256" key="2">
    <source>
        <dbReference type="SAM" id="SignalP"/>
    </source>
</evidence>
<accession>A0ABC8KU02</accession>
<protein>
    <recommendedName>
        <fullName evidence="3">Bifunctional inhibitor/plant lipid transfer protein/seed storage helical domain-containing protein</fullName>
    </recommendedName>
</protein>
<dbReference type="CDD" id="cd01958">
    <property type="entry name" value="HPS_like"/>
    <property type="match status" value="2"/>
</dbReference>
<dbReference type="InterPro" id="IPR051636">
    <property type="entry name" value="Plant_LTP/defense-related"/>
</dbReference>
<feature type="domain" description="Bifunctional inhibitor/plant lipid transfer protein/seed storage helical" evidence="3">
    <location>
        <begin position="27"/>
        <end position="107"/>
    </location>
</feature>
<dbReference type="Pfam" id="PF00234">
    <property type="entry name" value="Tryp_alpha_amyl"/>
    <property type="match status" value="1"/>
</dbReference>
<feature type="signal peptide" evidence="2">
    <location>
        <begin position="1"/>
        <end position="23"/>
    </location>
</feature>
<proteinExistence type="inferred from homology"/>
<sequence>MDPRISLTVFLFLNLLFFTYTSAHVICPRDTLQIDACANVLNVVSLTLGNPQPYCCPLIHGLVDLEAAACLCTALKAKLLGLNVDLTIFLNVILSVSLTLGNPQPYCCPLIHGLVDLEAAACLCTALKAKLLGLNVDLTIFLNVILSGCGRTPLPSYHCV</sequence>
<comment type="similarity">
    <text evidence="1">Belongs to the plant LTP family. PEARLI1 subfamily.</text>
</comment>
<dbReference type="SUPFAM" id="SSF47699">
    <property type="entry name" value="Bifunctional inhibitor/lipid-transfer protein/seed storage 2S albumin"/>
    <property type="match status" value="2"/>
</dbReference>